<dbReference type="Proteomes" id="UP000184356">
    <property type="component" value="Unassembled WGS sequence"/>
</dbReference>
<dbReference type="AlphaFoldDB" id="A0A1L9SYS8"/>
<dbReference type="GeneID" id="63766643"/>
<sequence length="82" mass="9062">METRKPREAISLSQDGLRAWERWPLSSELGFELLGSASITGILDWLLGSICPFSGTALSILTHNILPCYATFRSTESFAMNV</sequence>
<evidence type="ECO:0000313" key="1">
    <source>
        <dbReference type="EMBL" id="OJJ52306.1"/>
    </source>
</evidence>
<reference evidence="2" key="1">
    <citation type="journal article" date="2017" name="Genome Biol.">
        <title>Comparative genomics reveals high biological diversity and specific adaptations in the industrially and medically important fungal genus Aspergillus.</title>
        <authorList>
            <person name="de Vries R.P."/>
            <person name="Riley R."/>
            <person name="Wiebenga A."/>
            <person name="Aguilar-Osorio G."/>
            <person name="Amillis S."/>
            <person name="Uchima C.A."/>
            <person name="Anderluh G."/>
            <person name="Asadollahi M."/>
            <person name="Askin M."/>
            <person name="Barry K."/>
            <person name="Battaglia E."/>
            <person name="Bayram O."/>
            <person name="Benocci T."/>
            <person name="Braus-Stromeyer S.A."/>
            <person name="Caldana C."/>
            <person name="Canovas D."/>
            <person name="Cerqueira G.C."/>
            <person name="Chen F."/>
            <person name="Chen W."/>
            <person name="Choi C."/>
            <person name="Clum A."/>
            <person name="Dos Santos R.A."/>
            <person name="Damasio A.R."/>
            <person name="Diallinas G."/>
            <person name="Emri T."/>
            <person name="Fekete E."/>
            <person name="Flipphi M."/>
            <person name="Freyberg S."/>
            <person name="Gallo A."/>
            <person name="Gournas C."/>
            <person name="Habgood R."/>
            <person name="Hainaut M."/>
            <person name="Harispe M.L."/>
            <person name="Henrissat B."/>
            <person name="Hilden K.S."/>
            <person name="Hope R."/>
            <person name="Hossain A."/>
            <person name="Karabika E."/>
            <person name="Karaffa L."/>
            <person name="Karanyi Z."/>
            <person name="Krasevec N."/>
            <person name="Kuo A."/>
            <person name="Kusch H."/>
            <person name="LaButti K."/>
            <person name="Lagendijk E.L."/>
            <person name="Lapidus A."/>
            <person name="Levasseur A."/>
            <person name="Lindquist E."/>
            <person name="Lipzen A."/>
            <person name="Logrieco A.F."/>
            <person name="MacCabe A."/>
            <person name="Maekelae M.R."/>
            <person name="Malavazi I."/>
            <person name="Melin P."/>
            <person name="Meyer V."/>
            <person name="Mielnichuk N."/>
            <person name="Miskei M."/>
            <person name="Molnar A.P."/>
            <person name="Mule G."/>
            <person name="Ngan C.Y."/>
            <person name="Orejas M."/>
            <person name="Orosz E."/>
            <person name="Ouedraogo J.P."/>
            <person name="Overkamp K.M."/>
            <person name="Park H.-S."/>
            <person name="Perrone G."/>
            <person name="Piumi F."/>
            <person name="Punt P.J."/>
            <person name="Ram A.F."/>
            <person name="Ramon A."/>
            <person name="Rauscher S."/>
            <person name="Record E."/>
            <person name="Riano-Pachon D.M."/>
            <person name="Robert V."/>
            <person name="Roehrig J."/>
            <person name="Ruller R."/>
            <person name="Salamov A."/>
            <person name="Salih N.S."/>
            <person name="Samson R.A."/>
            <person name="Sandor E."/>
            <person name="Sanguinetti M."/>
            <person name="Schuetze T."/>
            <person name="Sepcic K."/>
            <person name="Shelest E."/>
            <person name="Sherlock G."/>
            <person name="Sophianopoulou V."/>
            <person name="Squina F.M."/>
            <person name="Sun H."/>
            <person name="Susca A."/>
            <person name="Todd R.B."/>
            <person name="Tsang A."/>
            <person name="Unkles S.E."/>
            <person name="van de Wiele N."/>
            <person name="van Rossen-Uffink D."/>
            <person name="Oliveira J.V."/>
            <person name="Vesth T.C."/>
            <person name="Visser J."/>
            <person name="Yu J.-H."/>
            <person name="Zhou M."/>
            <person name="Andersen M.R."/>
            <person name="Archer D.B."/>
            <person name="Baker S.E."/>
            <person name="Benoit I."/>
            <person name="Brakhage A.A."/>
            <person name="Braus G.H."/>
            <person name="Fischer R."/>
            <person name="Frisvad J.C."/>
            <person name="Goldman G.H."/>
            <person name="Houbraken J."/>
            <person name="Oakley B."/>
            <person name="Pocsi I."/>
            <person name="Scazzocchio C."/>
            <person name="Seiboth B."/>
            <person name="vanKuyk P.A."/>
            <person name="Wortman J."/>
            <person name="Dyer P.S."/>
            <person name="Grigoriev I.V."/>
        </authorList>
    </citation>
    <scope>NUCLEOTIDE SEQUENCE [LARGE SCALE GENOMIC DNA]</scope>
    <source>
        <strain evidence="2">CBS 593.65</strain>
    </source>
</reference>
<name>A0A1L9SYS8_9EURO</name>
<dbReference type="VEuPathDB" id="FungiDB:ASPSYDRAFT_712980"/>
<proteinExistence type="predicted"/>
<keyword evidence="2" id="KW-1185">Reference proteome</keyword>
<evidence type="ECO:0000313" key="2">
    <source>
        <dbReference type="Proteomes" id="UP000184356"/>
    </source>
</evidence>
<protein>
    <submittedName>
        <fullName evidence="1">Uncharacterized protein</fullName>
    </submittedName>
</protein>
<accession>A0A1L9SYS8</accession>
<dbReference type="EMBL" id="KV878603">
    <property type="protein sequence ID" value="OJJ52306.1"/>
    <property type="molecule type" value="Genomic_DNA"/>
</dbReference>
<dbReference type="RefSeq" id="XP_040696112.1">
    <property type="nucleotide sequence ID" value="XM_040850570.1"/>
</dbReference>
<gene>
    <name evidence="1" type="ORF">ASPSYDRAFT_712980</name>
</gene>
<organism evidence="1 2">
    <name type="scientific">Aspergillus sydowii CBS 593.65</name>
    <dbReference type="NCBI Taxonomy" id="1036612"/>
    <lineage>
        <taxon>Eukaryota</taxon>
        <taxon>Fungi</taxon>
        <taxon>Dikarya</taxon>
        <taxon>Ascomycota</taxon>
        <taxon>Pezizomycotina</taxon>
        <taxon>Eurotiomycetes</taxon>
        <taxon>Eurotiomycetidae</taxon>
        <taxon>Eurotiales</taxon>
        <taxon>Aspergillaceae</taxon>
        <taxon>Aspergillus</taxon>
        <taxon>Aspergillus subgen. Nidulantes</taxon>
    </lineage>
</organism>